<dbReference type="AlphaFoldDB" id="A0A9X1S1X6"/>
<name>A0A9X1S1X6_9MICO</name>
<reference evidence="1" key="1">
    <citation type="submission" date="2021-04" db="EMBL/GenBank/DDBJ databases">
        <title>Microbacterium tenobrionis sp. nov. and Microbacterium allomyrinae sp. nov., isolated from larvae of Tenobrio molitor and Allomyrina dichotoma, respectively.</title>
        <authorList>
            <person name="Lee S.D."/>
        </authorList>
    </citation>
    <scope>NUCLEOTIDE SEQUENCE</scope>
    <source>
        <strain evidence="1">BWT-G7</strain>
    </source>
</reference>
<gene>
    <name evidence="1" type="ORF">KEC57_00950</name>
</gene>
<evidence type="ECO:0000313" key="2">
    <source>
        <dbReference type="Proteomes" id="UP001139354"/>
    </source>
</evidence>
<evidence type="ECO:0000313" key="1">
    <source>
        <dbReference type="EMBL" id="MCC2030747.1"/>
    </source>
</evidence>
<dbReference type="SUPFAM" id="SSF53795">
    <property type="entry name" value="PEP carboxykinase-like"/>
    <property type="match status" value="1"/>
</dbReference>
<protein>
    <submittedName>
        <fullName evidence="1">Uncharacterized protein</fullName>
    </submittedName>
</protein>
<dbReference type="InterPro" id="IPR027417">
    <property type="entry name" value="P-loop_NTPase"/>
</dbReference>
<dbReference type="EMBL" id="JAGTTN010000001">
    <property type="protein sequence ID" value="MCC2030747.1"/>
    <property type="molecule type" value="Genomic_DNA"/>
</dbReference>
<dbReference type="Proteomes" id="UP001139354">
    <property type="component" value="Unassembled WGS sequence"/>
</dbReference>
<accession>A0A9X1S1X6</accession>
<keyword evidence="2" id="KW-1185">Reference proteome</keyword>
<sequence>MPHDPLISALGAVIRIDVSALDAAGAAEVARVWADAAPSSSDGSIPVDVTVVAPAGVPIERLLSSLSKRVTLAAIEARRGEAWMLHAAGIADERGHVVVVIGPSGRGKTTAVRALAQRYGYVTDETIAIDGSGRVQPYRKPLSIIEGAVAVKSQRPPGELGLGALPAPQLRVAALVLLDRRPDGPDVPMLEECELGDVLGELVEQTSYLADLPNPLQTISALVAAVGGIRRVVYREADGLVDGFAPLFRDPGAMVRDVSEVGEPQRAGGERTSTRTATTGLYRGAYLDALVLDHPRRVALLQPDTDEGAILRVISGIGPALWSEATGRSDEELVSVVVRAHGEPAESDAASAVAAAIAELSAHGVVVRGQD</sequence>
<proteinExistence type="predicted"/>
<dbReference type="Gene3D" id="3.40.50.300">
    <property type="entry name" value="P-loop containing nucleotide triphosphate hydrolases"/>
    <property type="match status" value="1"/>
</dbReference>
<comment type="caution">
    <text evidence="1">The sequence shown here is derived from an EMBL/GenBank/DDBJ whole genome shotgun (WGS) entry which is preliminary data.</text>
</comment>
<dbReference type="RefSeq" id="WP_229382648.1">
    <property type="nucleotide sequence ID" value="NZ_JAGTTN010000001.1"/>
</dbReference>
<organism evidence="1 2">
    <name type="scientific">Microbacterium allomyrinae</name>
    <dbReference type="NCBI Taxonomy" id="2830666"/>
    <lineage>
        <taxon>Bacteria</taxon>
        <taxon>Bacillati</taxon>
        <taxon>Actinomycetota</taxon>
        <taxon>Actinomycetes</taxon>
        <taxon>Micrococcales</taxon>
        <taxon>Microbacteriaceae</taxon>
        <taxon>Microbacterium</taxon>
    </lineage>
</organism>